<proteinExistence type="predicted"/>
<dbReference type="Proteomes" id="UP000614610">
    <property type="component" value="Unassembled WGS sequence"/>
</dbReference>
<dbReference type="Proteomes" id="UP000483672">
    <property type="component" value="Unassembled WGS sequence"/>
</dbReference>
<evidence type="ECO:0000313" key="3">
    <source>
        <dbReference type="EMBL" id="KAF3229707.1"/>
    </source>
</evidence>
<dbReference type="AlphaFoldDB" id="A0A6G1MNF8"/>
<comment type="caution">
    <text evidence="3">The sequence shown here is derived from an EMBL/GenBank/DDBJ whole genome shotgun (WGS) entry which is preliminary data.</text>
</comment>
<accession>A0A6G1MNF8</accession>
<evidence type="ECO:0000313" key="6">
    <source>
        <dbReference type="Proteomes" id="UP000472727"/>
    </source>
</evidence>
<evidence type="ECO:0000313" key="8">
    <source>
        <dbReference type="Proteomes" id="UP000483672"/>
    </source>
</evidence>
<dbReference type="EMBL" id="JAABOE010000005">
    <property type="protein sequence ID" value="KAF3190633.1"/>
    <property type="molecule type" value="Genomic_DNA"/>
</dbReference>
<gene>
    <name evidence="3" type="ORF">TWF106_000095</name>
    <name evidence="4" type="ORF">TWF106_000140</name>
    <name evidence="5" type="ORF">TWF191_000295</name>
    <name evidence="2" type="ORF">TWF679_007017</name>
    <name evidence="1" type="ORF">TWF788_008154</name>
</gene>
<evidence type="ECO:0000313" key="7">
    <source>
        <dbReference type="Proteomes" id="UP000479691"/>
    </source>
</evidence>
<evidence type="ECO:0000313" key="5">
    <source>
        <dbReference type="EMBL" id="KAF3230055.1"/>
    </source>
</evidence>
<dbReference type="EMBL" id="WIWT01000004">
    <property type="protein sequence ID" value="KAF3221803.1"/>
    <property type="molecule type" value="Genomic_DNA"/>
</dbReference>
<dbReference type="EMBL" id="WIPF01000010">
    <property type="protein sequence ID" value="KAF3230055.1"/>
    <property type="molecule type" value="Genomic_DNA"/>
</dbReference>
<organism evidence="3 6">
    <name type="scientific">Orbilia oligospora</name>
    <name type="common">Nematode-trapping fungus</name>
    <name type="synonym">Arthrobotrys oligospora</name>
    <dbReference type="NCBI Taxonomy" id="2813651"/>
    <lineage>
        <taxon>Eukaryota</taxon>
        <taxon>Fungi</taxon>
        <taxon>Dikarya</taxon>
        <taxon>Ascomycota</taxon>
        <taxon>Pezizomycotina</taxon>
        <taxon>Orbiliomycetes</taxon>
        <taxon>Orbiliales</taxon>
        <taxon>Orbiliaceae</taxon>
        <taxon>Orbilia</taxon>
    </lineage>
</organism>
<evidence type="ECO:0000313" key="2">
    <source>
        <dbReference type="EMBL" id="KAF3221803.1"/>
    </source>
</evidence>
<dbReference type="OrthoDB" id="5413269at2759"/>
<protein>
    <submittedName>
        <fullName evidence="3">Uncharacterized protein</fullName>
    </submittedName>
</protein>
<name>A0A6G1MNF8_ORBOL</name>
<sequence>MTKYAITVTNDSTQPRHFYFFTAPPQVEGIDDGNIFVNTWLEAWADPGEVIDVSTVLDFYAWCGPSAKNQGKTTISQGLPSPTPVTLGTASAKGSSYKTHWNESTHHFGWAKDGIPNEANPGAYSITTDTFTPQDSLNIGMALKKNGSNRATPVAVIPADPNMKYNITPVVKFYVAVGDKQQNEIFHYTAESVSAGCYDFIGKGKGYFHGSISYTNQGTWDATIYDNDLPLRILGAPTDAQSLVALPPWLQAIVDFTVPIVTQAVRDAIINAIRQQLSQISYTIGNFTFSSDGSRLTLSYRLPVLNASQAIVRPPRRIKPDSEVSVSLDAKNEILKITFSPQWFRCVELDSTDSTDLAGQFETASLESAGVPAALTKAVNTALNSVQSKLPPGERWNISS</sequence>
<dbReference type="Proteomes" id="UP000479691">
    <property type="component" value="Unassembled WGS sequence"/>
</dbReference>
<evidence type="ECO:0000313" key="4">
    <source>
        <dbReference type="EMBL" id="KAF3229752.1"/>
    </source>
</evidence>
<evidence type="ECO:0000313" key="1">
    <source>
        <dbReference type="EMBL" id="KAF3190633.1"/>
    </source>
</evidence>
<dbReference type="EMBL" id="WIWS01000001">
    <property type="protein sequence ID" value="KAF3229752.1"/>
    <property type="molecule type" value="Genomic_DNA"/>
</dbReference>
<dbReference type="EMBL" id="WIWS01000001">
    <property type="protein sequence ID" value="KAF3229707.1"/>
    <property type="molecule type" value="Genomic_DNA"/>
</dbReference>
<dbReference type="Proteomes" id="UP000472727">
    <property type="component" value="Unassembled WGS sequence"/>
</dbReference>
<reference evidence="6 7" key="1">
    <citation type="submission" date="2019-06" db="EMBL/GenBank/DDBJ databases">
        <authorList>
            <person name="Palmer J.M."/>
        </authorList>
    </citation>
    <scope>NUCLEOTIDE SEQUENCE [LARGE SCALE GENOMIC DNA]</scope>
    <source>
        <strain evidence="3 6">TWF106</strain>
        <strain evidence="5 8">TWF191</strain>
        <strain evidence="2">TWF679</strain>
        <strain evidence="1 7">TWF788</strain>
    </source>
</reference>